<evidence type="ECO:0000313" key="2">
    <source>
        <dbReference type="Proteomes" id="UP000708208"/>
    </source>
</evidence>
<dbReference type="EMBL" id="CAJVCH010240047">
    <property type="protein sequence ID" value="CAG7732928.1"/>
    <property type="molecule type" value="Genomic_DNA"/>
</dbReference>
<dbReference type="Proteomes" id="UP000708208">
    <property type="component" value="Unassembled WGS sequence"/>
</dbReference>
<gene>
    <name evidence="1" type="ORF">AFUS01_LOCUS21406</name>
</gene>
<evidence type="ECO:0000313" key="1">
    <source>
        <dbReference type="EMBL" id="CAG7732928.1"/>
    </source>
</evidence>
<proteinExistence type="predicted"/>
<dbReference type="AlphaFoldDB" id="A0A8J2KB18"/>
<dbReference type="Pfam" id="PF19086">
    <property type="entry name" value="Terpene_syn_C_2"/>
    <property type="match status" value="1"/>
</dbReference>
<keyword evidence="2" id="KW-1185">Reference proteome</keyword>
<name>A0A8J2KB18_9HEXA</name>
<protein>
    <submittedName>
        <fullName evidence="1">Uncharacterized protein</fullName>
    </submittedName>
</protein>
<accession>A0A8J2KB18</accession>
<reference evidence="1" key="1">
    <citation type="submission" date="2021-06" db="EMBL/GenBank/DDBJ databases">
        <authorList>
            <person name="Hodson N. C."/>
            <person name="Mongue J. A."/>
            <person name="Jaron S. K."/>
        </authorList>
    </citation>
    <scope>NUCLEOTIDE SEQUENCE</scope>
</reference>
<comment type="caution">
    <text evidence="1">The sequence shown here is derived from an EMBL/GenBank/DDBJ whole genome shotgun (WGS) entry which is preliminary data.</text>
</comment>
<sequence>MGGQLHIHYNPGVSNVVPASIYLDTLCFYFESVTVKYIWSIILRMECSTDVLTAAFDKIVALGATQAHLKGKFLYCWPYKWEDQVNWELIQTLTKAVTAWIIGVIPGVSNACISESVESSVIWSVLSCPSHWRHNTGNNLEAYNKLLLYCKFIHFFFIMDDETEAHIGSNEYSTFVGCVGRIVYKIIRYQVPRTELKTDELFHYINQTSEFAGNILALIVDVAEDLKTNFGATQDSVEYLAGVSDKCFSLQAWLGRNDLSHLLNPYTQYHVRNMTGGILGGVEFVFALEEIYVPRTVRDNYFWNRCYEISGFLPLRANDVIGVEREWKAFKECGKSVDNTIYHYMETTNCSFEEAVTRCIRKHNFALKEFHDILKYSQKGLEFLHELNEEERMIFAKSTSTMGECMAYQIQGQMLMSRYNSGLELTFEKSATMQDALRN</sequence>
<organism evidence="1 2">
    <name type="scientific">Allacma fusca</name>
    <dbReference type="NCBI Taxonomy" id="39272"/>
    <lineage>
        <taxon>Eukaryota</taxon>
        <taxon>Metazoa</taxon>
        <taxon>Ecdysozoa</taxon>
        <taxon>Arthropoda</taxon>
        <taxon>Hexapoda</taxon>
        <taxon>Collembola</taxon>
        <taxon>Symphypleona</taxon>
        <taxon>Sminthuridae</taxon>
        <taxon>Allacma</taxon>
    </lineage>
</organism>